<keyword evidence="2" id="KW-0732">Signal</keyword>
<feature type="compositionally biased region" description="Low complexity" evidence="1">
    <location>
        <begin position="355"/>
        <end position="405"/>
    </location>
</feature>
<evidence type="ECO:0000313" key="3">
    <source>
        <dbReference type="EMBL" id="KAG5454018.1"/>
    </source>
</evidence>
<comment type="caution">
    <text evidence="3">The sequence shown here is derived from an EMBL/GenBank/DDBJ whole genome shotgun (WGS) entry which is preliminary data.</text>
</comment>
<feature type="signal peptide" evidence="2">
    <location>
        <begin position="1"/>
        <end position="15"/>
    </location>
</feature>
<feature type="region of interest" description="Disordered" evidence="1">
    <location>
        <begin position="430"/>
        <end position="492"/>
    </location>
</feature>
<dbReference type="EMBL" id="NIRI02000010">
    <property type="protein sequence ID" value="KAG5454018.1"/>
    <property type="molecule type" value="Genomic_DNA"/>
</dbReference>
<feature type="region of interest" description="Disordered" evidence="1">
    <location>
        <begin position="277"/>
        <end position="415"/>
    </location>
</feature>
<reference evidence="3 4" key="1">
    <citation type="journal article" date="2018" name="Biotechnol. Adv.">
        <title>Improved genomic resources and new bioinformatic workflow for the carcinogenic parasite Clonorchis sinensis: Biotechnological implications.</title>
        <authorList>
            <person name="Wang D."/>
            <person name="Korhonen P.K."/>
            <person name="Gasser R.B."/>
            <person name="Young N.D."/>
        </authorList>
    </citation>
    <scope>NUCLEOTIDE SEQUENCE [LARGE SCALE GENOMIC DNA]</scope>
    <source>
        <strain evidence="3">Cs-k2</strain>
    </source>
</reference>
<evidence type="ECO:0000256" key="1">
    <source>
        <dbReference type="SAM" id="MobiDB-lite"/>
    </source>
</evidence>
<dbReference type="STRING" id="79923.A0A419PM72"/>
<dbReference type="Gene3D" id="3.10.100.10">
    <property type="entry name" value="Mannose-Binding Protein A, subunit A"/>
    <property type="match status" value="1"/>
</dbReference>
<feature type="region of interest" description="Disordered" evidence="1">
    <location>
        <begin position="19"/>
        <end position="40"/>
    </location>
</feature>
<protein>
    <recommendedName>
        <fullName evidence="5">C-type lectin domain-containing protein</fullName>
    </recommendedName>
</protein>
<dbReference type="CDD" id="cd00037">
    <property type="entry name" value="CLECT"/>
    <property type="match status" value="1"/>
</dbReference>
<sequence length="492" mass="52754">MKWLCIGLLLGCVSATTSTTLSPDSLGSSTSTSGVPTTGTTAKSVVNSAFARIVHEKTTTTPKTNMTTEKTPGGILLRHQLAISPESSKIRGRIVLANTRLEGSDVWGVNADQAEAACERIARYQSQSGGSRNSLIRSFLRQFLSFERKETSQKMVGHLLSVGSSHEVLALTRLLSPLPKGSYWTGGRLVRYRVNNMHQNIHTDHVILTWTDGRIGKPDILGMTSEDRKQLHEGYNYCLALDFRESTWQARDCSDQLPYACLITPRQFTFSNKVTVHSTAGSGGSTPPSVETTITTPSSTGPMRSTPSSTVTGGFARASNELGAGSTPKDQVTTSTEEMKTENEEATTITEQSPSAEESTTTEESTTAEETTTTEESTTTEGSTTAEESTTAEASTTAEESTTAALLKGAVPQTTELPVMTTLSVMEEQSTAVIPEESGVSRSSFPVPILSQKDMNAKSEPSEVENSLEEVTKEPGSAREAVGTHTDEDQSE</sequence>
<dbReference type="OrthoDB" id="6281835at2759"/>
<reference evidence="3 4" key="2">
    <citation type="journal article" date="2021" name="Genomics">
        <title>High-quality reference genome for Clonorchis sinensis.</title>
        <authorList>
            <person name="Young N.D."/>
            <person name="Stroehlein A.J."/>
            <person name="Kinkar L."/>
            <person name="Wang T."/>
            <person name="Sohn W.M."/>
            <person name="Chang B.C.H."/>
            <person name="Kaur P."/>
            <person name="Weisz D."/>
            <person name="Dudchenko O."/>
            <person name="Aiden E.L."/>
            <person name="Korhonen P.K."/>
            <person name="Gasser R.B."/>
        </authorList>
    </citation>
    <scope>NUCLEOTIDE SEQUENCE [LARGE SCALE GENOMIC DNA]</scope>
    <source>
        <strain evidence="3">Cs-k2</strain>
    </source>
</reference>
<proteinExistence type="predicted"/>
<accession>A0A419PM72</accession>
<dbReference type="Proteomes" id="UP000286415">
    <property type="component" value="Unassembled WGS sequence"/>
</dbReference>
<evidence type="ECO:0008006" key="5">
    <source>
        <dbReference type="Google" id="ProtNLM"/>
    </source>
</evidence>
<gene>
    <name evidence="3" type="ORF">CSKR_102070</name>
</gene>
<dbReference type="InParanoid" id="A0A419PM72"/>
<dbReference type="InterPro" id="IPR016186">
    <property type="entry name" value="C-type_lectin-like/link_sf"/>
</dbReference>
<dbReference type="InterPro" id="IPR016187">
    <property type="entry name" value="CTDL_fold"/>
</dbReference>
<evidence type="ECO:0000256" key="2">
    <source>
        <dbReference type="SAM" id="SignalP"/>
    </source>
</evidence>
<feature type="chain" id="PRO_5043915817" description="C-type lectin domain-containing protein" evidence="2">
    <location>
        <begin position="16"/>
        <end position="492"/>
    </location>
</feature>
<feature type="compositionally biased region" description="Polar residues" evidence="1">
    <location>
        <begin position="290"/>
        <end position="312"/>
    </location>
</feature>
<dbReference type="SUPFAM" id="SSF56436">
    <property type="entry name" value="C-type lectin-like"/>
    <property type="match status" value="1"/>
</dbReference>
<keyword evidence="4" id="KW-1185">Reference proteome</keyword>
<evidence type="ECO:0000313" key="4">
    <source>
        <dbReference type="Proteomes" id="UP000286415"/>
    </source>
</evidence>
<organism evidence="3 4">
    <name type="scientific">Clonorchis sinensis</name>
    <name type="common">Chinese liver fluke</name>
    <dbReference type="NCBI Taxonomy" id="79923"/>
    <lineage>
        <taxon>Eukaryota</taxon>
        <taxon>Metazoa</taxon>
        <taxon>Spiralia</taxon>
        <taxon>Lophotrochozoa</taxon>
        <taxon>Platyhelminthes</taxon>
        <taxon>Trematoda</taxon>
        <taxon>Digenea</taxon>
        <taxon>Opisthorchiida</taxon>
        <taxon>Opisthorchiata</taxon>
        <taxon>Opisthorchiidae</taxon>
        <taxon>Clonorchis</taxon>
    </lineage>
</organism>
<dbReference type="AlphaFoldDB" id="A0A419PM72"/>
<name>A0A419PM72_CLOSI</name>